<feature type="domain" description="Alginate lyase 2" evidence="5">
    <location>
        <begin position="201"/>
        <end position="382"/>
    </location>
</feature>
<evidence type="ECO:0000256" key="1">
    <source>
        <dbReference type="ARBA" id="ARBA00022801"/>
    </source>
</evidence>
<accession>Q9Z6D6</accession>
<dbReference type="SUPFAM" id="SSF49785">
    <property type="entry name" value="Galactose-binding domain-like"/>
    <property type="match status" value="1"/>
</dbReference>
<dbReference type="Pfam" id="PF02018">
    <property type="entry name" value="CBM_4_9"/>
    <property type="match status" value="1"/>
</dbReference>
<feature type="domain" description="CBM-cenC" evidence="4">
    <location>
        <begin position="32"/>
        <end position="135"/>
    </location>
</feature>
<dbReference type="InterPro" id="IPR008979">
    <property type="entry name" value="Galactose-bd-like_sf"/>
</dbReference>
<organism evidence="6">
    <name type="scientific">Pseudoalteromonas distincta</name>
    <dbReference type="NCBI Taxonomy" id="77608"/>
    <lineage>
        <taxon>Bacteria</taxon>
        <taxon>Pseudomonadati</taxon>
        <taxon>Pseudomonadota</taxon>
        <taxon>Gammaproteobacteria</taxon>
        <taxon>Alteromonadales</taxon>
        <taxon>Pseudoalteromonadaceae</taxon>
        <taxon>Pseudoalteromonas</taxon>
    </lineage>
</organism>
<feature type="region of interest" description="Disordered" evidence="2">
    <location>
        <begin position="152"/>
        <end position="173"/>
    </location>
</feature>
<dbReference type="Pfam" id="PF08787">
    <property type="entry name" value="Alginate_lyase2"/>
    <property type="match status" value="1"/>
</dbReference>
<keyword evidence="3" id="KW-0732">Signal</keyword>
<dbReference type="InterPro" id="IPR003305">
    <property type="entry name" value="CenC_carb-bd"/>
</dbReference>
<feature type="signal peptide" evidence="3">
    <location>
        <begin position="1"/>
        <end position="31"/>
    </location>
</feature>
<dbReference type="BRENDA" id="4.2.2.3">
    <property type="organism ID" value="9717"/>
</dbReference>
<dbReference type="BRENDA" id="4.2.2.11">
    <property type="organism ID" value="9717"/>
</dbReference>
<feature type="chain" id="PRO_5004337474" evidence="3">
    <location>
        <begin position="32"/>
        <end position="398"/>
    </location>
</feature>
<dbReference type="CAZy" id="PL18">
    <property type="family name" value="Polysaccharide Lyase Family 18"/>
</dbReference>
<reference evidence="6" key="1">
    <citation type="journal article" date="2001" name="Carbohydr. Res.">
        <title>Cloning, sequence analysis and expression of Pseudoalteromonas elyakovii IAM 14594 gene (alyPEEC) encoding the extracellular alginate lyase.</title>
        <authorList>
            <person name="Sawabe T."/>
            <person name="Takahashi H."/>
            <person name="Ezura Y."/>
            <person name="Gacesa P."/>
        </authorList>
    </citation>
    <scope>NUCLEOTIDE SEQUENCE</scope>
    <source>
        <strain evidence="6">IAM 14594</strain>
    </source>
</reference>
<dbReference type="CAZy" id="CBM16">
    <property type="family name" value="Carbohydrate-Binding Module Family 16"/>
</dbReference>
<evidence type="ECO:0000256" key="2">
    <source>
        <dbReference type="SAM" id="MobiDB-lite"/>
    </source>
</evidence>
<feature type="compositionally biased region" description="Gly residues" evidence="2">
    <location>
        <begin position="156"/>
        <end position="171"/>
    </location>
</feature>
<dbReference type="GO" id="GO:0016798">
    <property type="term" value="F:hydrolase activity, acting on glycosyl bonds"/>
    <property type="evidence" value="ECO:0007669"/>
    <property type="project" value="InterPro"/>
</dbReference>
<evidence type="ECO:0000313" key="6">
    <source>
        <dbReference type="EMBL" id="AAD16034.1"/>
    </source>
</evidence>
<evidence type="ECO:0000259" key="4">
    <source>
        <dbReference type="Pfam" id="PF02018"/>
    </source>
</evidence>
<dbReference type="Gene3D" id="2.60.120.260">
    <property type="entry name" value="Galactose-binding domain-like"/>
    <property type="match status" value="1"/>
</dbReference>
<dbReference type="InterPro" id="IPR013320">
    <property type="entry name" value="ConA-like_dom_sf"/>
</dbReference>
<dbReference type="InterPro" id="IPR014895">
    <property type="entry name" value="Alginate_lyase_2"/>
</dbReference>
<dbReference type="Gene3D" id="2.60.120.200">
    <property type="match status" value="1"/>
</dbReference>
<protein>
    <submittedName>
        <fullName evidence="6">Extracellular alginate lyase</fullName>
        <ecNumber evidence="6">4.2.2.3</ecNumber>
    </submittedName>
</protein>
<evidence type="ECO:0000256" key="3">
    <source>
        <dbReference type="SAM" id="SignalP"/>
    </source>
</evidence>
<dbReference type="AlphaFoldDB" id="Q9Z6D6"/>
<proteinExistence type="predicted"/>
<dbReference type="EC" id="4.2.2.3" evidence="6"/>
<evidence type="ECO:0000259" key="5">
    <source>
        <dbReference type="Pfam" id="PF08787"/>
    </source>
</evidence>
<dbReference type="EMBL" id="AF082561">
    <property type="protein sequence ID" value="AAD16034.1"/>
    <property type="molecule type" value="Genomic_DNA"/>
</dbReference>
<name>Q9Z6D6_9GAMM</name>
<dbReference type="GO" id="GO:0045135">
    <property type="term" value="F:poly(beta-D-mannuronate) lyase activity"/>
    <property type="evidence" value="ECO:0007669"/>
    <property type="project" value="UniProtKB-EC"/>
</dbReference>
<gene>
    <name evidence="6" type="primary">aly</name>
</gene>
<keyword evidence="6" id="KW-0456">Lyase</keyword>
<keyword evidence="1" id="KW-0378">Hydrolase</keyword>
<sequence length="398" mass="43159">MYRFGEIKIMINQKSLFMLAAMTASSSFVQAATINNAGFEDGWSNWNETEPAAISGSAYKGSKSLKIQGSPGRVYQNVDVDRNTQYTLSAYVLGKGQIGINDLNGLFKNEKFNVSSWTKVSRTFTTANTGTLQVFAKHDKSSNDVRFDNFSLTKGTSGGGDTGGGDTGSGSGIASNITNGSIFDLEGNNPHPLVNSNTLEFVPLEARHITPNGNGWRHEYKVKESARAAMTETYEVFEATVKVEMSDGGKTIISQHHASDTGTISKVYVSDTDESGFDDSVAGNGIFDVYVRLRNTSGKEEKHALGTIRSGGSFNLKVVNNYGDVDVTALGTTFGIPVEDDSESYFKFGNYLQSQDPYTLDECGESGNSDSFKECFKDLGITKAKVTMTDVSYTRRTN</sequence>
<dbReference type="SUPFAM" id="SSF49899">
    <property type="entry name" value="Concanavalin A-like lectins/glucanases"/>
    <property type="match status" value="1"/>
</dbReference>